<proteinExistence type="predicted"/>
<evidence type="ECO:0000313" key="1">
    <source>
        <dbReference type="EMBL" id="KAJ1156096.1"/>
    </source>
</evidence>
<evidence type="ECO:0000313" key="2">
    <source>
        <dbReference type="Proteomes" id="UP001066276"/>
    </source>
</evidence>
<comment type="caution">
    <text evidence="1">The sequence shown here is derived from an EMBL/GenBank/DDBJ whole genome shotgun (WGS) entry which is preliminary data.</text>
</comment>
<gene>
    <name evidence="1" type="ORF">NDU88_008821</name>
</gene>
<organism evidence="1 2">
    <name type="scientific">Pleurodeles waltl</name>
    <name type="common">Iberian ribbed newt</name>
    <dbReference type="NCBI Taxonomy" id="8319"/>
    <lineage>
        <taxon>Eukaryota</taxon>
        <taxon>Metazoa</taxon>
        <taxon>Chordata</taxon>
        <taxon>Craniata</taxon>
        <taxon>Vertebrata</taxon>
        <taxon>Euteleostomi</taxon>
        <taxon>Amphibia</taxon>
        <taxon>Batrachia</taxon>
        <taxon>Caudata</taxon>
        <taxon>Salamandroidea</taxon>
        <taxon>Salamandridae</taxon>
        <taxon>Pleurodelinae</taxon>
        <taxon>Pleurodeles</taxon>
    </lineage>
</organism>
<sequence length="126" mass="13930">MSSKKWARKSHARQTRCNWEARLRCRCKTGVVAPTTCQDWDVAGRIDVTCRGVRGASRVPQDSGKQSPVVRISHVLRLGHGEALKDDAPRDTRRVLRLPGTMGDRVPWEPELNGAPQVCGASAKNC</sequence>
<dbReference type="EMBL" id="JANPWB010000009">
    <property type="protein sequence ID" value="KAJ1156096.1"/>
    <property type="molecule type" value="Genomic_DNA"/>
</dbReference>
<dbReference type="AlphaFoldDB" id="A0AAV7RTI1"/>
<name>A0AAV7RTI1_PLEWA</name>
<reference evidence="1" key="1">
    <citation type="journal article" date="2022" name="bioRxiv">
        <title>Sequencing and chromosome-scale assembly of the giantPleurodeles waltlgenome.</title>
        <authorList>
            <person name="Brown T."/>
            <person name="Elewa A."/>
            <person name="Iarovenko S."/>
            <person name="Subramanian E."/>
            <person name="Araus A.J."/>
            <person name="Petzold A."/>
            <person name="Susuki M."/>
            <person name="Suzuki K.-i.T."/>
            <person name="Hayashi T."/>
            <person name="Toyoda A."/>
            <person name="Oliveira C."/>
            <person name="Osipova E."/>
            <person name="Leigh N.D."/>
            <person name="Simon A."/>
            <person name="Yun M.H."/>
        </authorList>
    </citation>
    <scope>NUCLEOTIDE SEQUENCE</scope>
    <source>
        <strain evidence="1">20211129_DDA</strain>
        <tissue evidence="1">Liver</tissue>
    </source>
</reference>
<accession>A0AAV7RTI1</accession>
<protein>
    <submittedName>
        <fullName evidence="1">Uncharacterized protein</fullName>
    </submittedName>
</protein>
<dbReference type="Proteomes" id="UP001066276">
    <property type="component" value="Chromosome 5"/>
</dbReference>
<keyword evidence="2" id="KW-1185">Reference proteome</keyword>